<dbReference type="InterPro" id="IPR016032">
    <property type="entry name" value="Sig_transdc_resp-reg_C-effctor"/>
</dbReference>
<keyword evidence="2" id="KW-0238">DNA-binding</keyword>
<dbReference type="PANTHER" id="PTHR44688">
    <property type="entry name" value="DNA-BINDING TRANSCRIPTIONAL ACTIVATOR DEVR_DOSR"/>
    <property type="match status" value="1"/>
</dbReference>
<evidence type="ECO:0000256" key="1">
    <source>
        <dbReference type="ARBA" id="ARBA00023015"/>
    </source>
</evidence>
<dbReference type="InterPro" id="IPR000792">
    <property type="entry name" value="Tscrpt_reg_LuxR_C"/>
</dbReference>
<dbReference type="PROSITE" id="PS00622">
    <property type="entry name" value="HTH_LUXR_1"/>
    <property type="match status" value="1"/>
</dbReference>
<dbReference type="AlphaFoldDB" id="A0A6S6P0D4"/>
<feature type="domain" description="HTH luxR-type" evidence="4">
    <location>
        <begin position="813"/>
        <end position="877"/>
    </location>
</feature>
<dbReference type="InterPro" id="IPR036388">
    <property type="entry name" value="WH-like_DNA-bd_sf"/>
</dbReference>
<dbReference type="GO" id="GO:0006355">
    <property type="term" value="P:regulation of DNA-templated transcription"/>
    <property type="evidence" value="ECO:0007669"/>
    <property type="project" value="InterPro"/>
</dbReference>
<dbReference type="InterPro" id="IPR041664">
    <property type="entry name" value="AAA_16"/>
</dbReference>
<dbReference type="Proteomes" id="UP000515734">
    <property type="component" value="Chromosome"/>
</dbReference>
<dbReference type="CDD" id="cd06170">
    <property type="entry name" value="LuxR_C_like"/>
    <property type="match status" value="1"/>
</dbReference>
<sequence length="877" mass="93667">MRTGLKWVLCVFVASQPWPVLSRDNEFTLIKSALMSDSSGCGIVLFGDAGVGKTTLARSVTKSLPDRVQWIAATESARSIPLGVFAHLVGSATARDMMAFLAAARQTILSEEHSIIGVDDAHLLDQLSATLLHQLALDGSVRIVATIRDGEPVPDAITSLWKDGYLQRLHLKPFTKQQCSRLIEQALGGRVEGLSADLIWEASGGNAMFVRHLVEGAIEAGTLRQVRGVWQLRGRASVTSELASLLDVRVEQLPPDILHALHLLTFGEPLELDAFTALAGAEAVEQAEVRGLVRITEEADRLDVQFTHPLFGEVIRRRLGVAAARRVRGELVRTLRDRPVVNPGQRIRLAELTLDSDEQPSPDLLVAAARDAIALGNITLGERLARAAVNRGGGFPASELLARALLWKGEAAESDQILTAFDPEQLNELELTLWGAARIANLQWSMGDADTADQVLKLLRSRVSHPSLTLFLDGLCAASLAFKNQLPDAIRLSRRVLAEPDAPASAVEWAIIGGALALAQAGELPDVAAVAERGLTVEAKVDGLLRYLSAFGEIRALVLAGDFAAAERRCGDILRISSPGQYLAWGMANVLAGTVEVARGRFGQAVAPMEQTVAALTSESAATWSFPARLLLAQCYCVLGKVDGARRIVAELRTRVGRHVAVFEPQLRLTEGWLAAADGTVSLAVDKALDAARLAAESGQHGFEMLALHDAVRFGDRDCAPRLLELASTIGGSLAQAYRDHAVAVVGADADAVRAAAEGFERLGALLSAADAFADASSLYRADDNKRQALDAAAQADRLAGLCGGIRTPALKIAANPLPISAREREIAELIAAGASNKQIAERLVLSVRTVEGHIYRACAKLGVGDREALGHIVTRR</sequence>
<dbReference type="PRINTS" id="PR00038">
    <property type="entry name" value="HTHLUXR"/>
</dbReference>
<name>A0A6S6P0D4_9MYCO</name>
<dbReference type="SMART" id="SM00421">
    <property type="entry name" value="HTH_LUXR"/>
    <property type="match status" value="1"/>
</dbReference>
<dbReference type="SUPFAM" id="SSF52540">
    <property type="entry name" value="P-loop containing nucleoside triphosphate hydrolases"/>
    <property type="match status" value="1"/>
</dbReference>
<evidence type="ECO:0000256" key="2">
    <source>
        <dbReference type="ARBA" id="ARBA00023125"/>
    </source>
</evidence>
<dbReference type="EMBL" id="AP023287">
    <property type="protein sequence ID" value="BCI53273.1"/>
    <property type="molecule type" value="Genomic_DNA"/>
</dbReference>
<dbReference type="PROSITE" id="PS50043">
    <property type="entry name" value="HTH_LUXR_2"/>
    <property type="match status" value="1"/>
</dbReference>
<dbReference type="Gene3D" id="1.10.10.10">
    <property type="entry name" value="Winged helix-like DNA-binding domain superfamily/Winged helix DNA-binding domain"/>
    <property type="match status" value="1"/>
</dbReference>
<reference evidence="5 6" key="1">
    <citation type="submission" date="2020-07" db="EMBL/GenBank/DDBJ databases">
        <title>Complete genome sequence of Mycolicibacterium litorale like strain isolated from cardiac implantable electronic device infection.</title>
        <authorList>
            <person name="Fukano H."/>
            <person name="Miyama H."/>
            <person name="Hoshino Y."/>
        </authorList>
    </citation>
    <scope>NUCLEOTIDE SEQUENCE [LARGE SCALE GENOMIC DNA]</scope>
    <source>
        <strain evidence="5 6">NIIDNTM18</strain>
    </source>
</reference>
<evidence type="ECO:0000313" key="6">
    <source>
        <dbReference type="Proteomes" id="UP000515734"/>
    </source>
</evidence>
<dbReference type="SUPFAM" id="SSF46894">
    <property type="entry name" value="C-terminal effector domain of the bipartite response regulators"/>
    <property type="match status" value="1"/>
</dbReference>
<dbReference type="Pfam" id="PF13191">
    <property type="entry name" value="AAA_16"/>
    <property type="match status" value="1"/>
</dbReference>
<keyword evidence="1" id="KW-0805">Transcription regulation</keyword>
<dbReference type="GO" id="GO:0003677">
    <property type="term" value="F:DNA binding"/>
    <property type="evidence" value="ECO:0007669"/>
    <property type="project" value="UniProtKB-KW"/>
</dbReference>
<accession>A0A6S6P0D4</accession>
<proteinExistence type="predicted"/>
<dbReference type="InterPro" id="IPR027417">
    <property type="entry name" value="P-loop_NTPase"/>
</dbReference>
<evidence type="ECO:0000256" key="3">
    <source>
        <dbReference type="ARBA" id="ARBA00023163"/>
    </source>
</evidence>
<evidence type="ECO:0000313" key="5">
    <source>
        <dbReference type="EMBL" id="BCI53273.1"/>
    </source>
</evidence>
<dbReference type="Gene3D" id="3.40.50.300">
    <property type="entry name" value="P-loop containing nucleotide triphosphate hydrolases"/>
    <property type="match status" value="1"/>
</dbReference>
<gene>
    <name evidence="5" type="ORF">NIIDNTM18_25510</name>
</gene>
<evidence type="ECO:0000259" key="4">
    <source>
        <dbReference type="PROSITE" id="PS50043"/>
    </source>
</evidence>
<dbReference type="PANTHER" id="PTHR44688:SF16">
    <property type="entry name" value="DNA-BINDING TRANSCRIPTIONAL ACTIVATOR DEVR_DOSR"/>
    <property type="match status" value="1"/>
</dbReference>
<protein>
    <submittedName>
        <fullName evidence="5">Transcriptional regulator</fullName>
    </submittedName>
</protein>
<organism evidence="5 6">
    <name type="scientific">Mycolicibacterium litorale</name>
    <dbReference type="NCBI Taxonomy" id="758802"/>
    <lineage>
        <taxon>Bacteria</taxon>
        <taxon>Bacillati</taxon>
        <taxon>Actinomycetota</taxon>
        <taxon>Actinomycetes</taxon>
        <taxon>Mycobacteriales</taxon>
        <taxon>Mycobacteriaceae</taxon>
        <taxon>Mycolicibacterium</taxon>
    </lineage>
</organism>
<keyword evidence="3" id="KW-0804">Transcription</keyword>
<dbReference type="Pfam" id="PF00196">
    <property type="entry name" value="GerE"/>
    <property type="match status" value="1"/>
</dbReference>